<keyword evidence="3" id="KW-1185">Reference proteome</keyword>
<keyword evidence="1" id="KW-0472">Membrane</keyword>
<dbReference type="STRING" id="1121338.CLTEP_24210"/>
<evidence type="ECO:0000313" key="2">
    <source>
        <dbReference type="EMBL" id="KYH31142.1"/>
    </source>
</evidence>
<name>A0A151AU89_9CLOT</name>
<gene>
    <name evidence="2" type="ORF">CLTEP_24210</name>
</gene>
<keyword evidence="1" id="KW-0812">Transmembrane</keyword>
<accession>A0A151AU89</accession>
<dbReference type="RefSeq" id="WP_066827018.1">
    <property type="nucleotide sequence ID" value="NZ_LTBA01000050.1"/>
</dbReference>
<proteinExistence type="predicted"/>
<keyword evidence="1" id="KW-1133">Transmembrane helix</keyword>
<reference evidence="2 3" key="1">
    <citation type="submission" date="2016-02" db="EMBL/GenBank/DDBJ databases">
        <title>Genome sequence of Clostridium tepidiprofundi DSM 19306.</title>
        <authorList>
            <person name="Poehlein A."/>
            <person name="Daniel R."/>
        </authorList>
    </citation>
    <scope>NUCLEOTIDE SEQUENCE [LARGE SCALE GENOMIC DNA]</scope>
    <source>
        <strain evidence="2 3">DSM 19306</strain>
    </source>
</reference>
<dbReference type="AlphaFoldDB" id="A0A151AU89"/>
<feature type="transmembrane region" description="Helical" evidence="1">
    <location>
        <begin position="12"/>
        <end position="32"/>
    </location>
</feature>
<feature type="transmembrane region" description="Helical" evidence="1">
    <location>
        <begin position="62"/>
        <end position="84"/>
    </location>
</feature>
<dbReference type="Proteomes" id="UP000075531">
    <property type="component" value="Unassembled WGS sequence"/>
</dbReference>
<dbReference type="PATRIC" id="fig|1121338.3.peg.2504"/>
<feature type="transmembrane region" description="Helical" evidence="1">
    <location>
        <begin position="241"/>
        <end position="261"/>
    </location>
</feature>
<sequence>MNLLMAIKRQVTRSKAIFIFLCILLMALFTYYSEIKWNYGAPTYFIRSAYENTFIQSLDSRYIVIILSIVGPIFISFAFSDIYIEDLNSQSISMLFTRDNKRKYHRNNILAIFILSFLILFIPLMINFILCLITYPVVGLDNSTATPAFIIHYDKNNILDIIRILHPSIYIIIRSAIPSLIFALFACITYCISLVIKANKYLCCFLSYSIYIGYNLILNKLNMSKYSFYSYINTASKNGDIFILVCILLILVIFIVTMYFIGVNKKDEVM</sequence>
<dbReference type="OrthoDB" id="2025662at2"/>
<protein>
    <submittedName>
        <fullName evidence="2">ABC-2 family transporter protein</fullName>
    </submittedName>
</protein>
<feature type="transmembrane region" description="Helical" evidence="1">
    <location>
        <begin position="202"/>
        <end position="221"/>
    </location>
</feature>
<evidence type="ECO:0000313" key="3">
    <source>
        <dbReference type="Proteomes" id="UP000075531"/>
    </source>
</evidence>
<comment type="caution">
    <text evidence="2">The sequence shown here is derived from an EMBL/GenBank/DDBJ whole genome shotgun (WGS) entry which is preliminary data.</text>
</comment>
<feature type="transmembrane region" description="Helical" evidence="1">
    <location>
        <begin position="109"/>
        <end position="135"/>
    </location>
</feature>
<organism evidence="2 3">
    <name type="scientific">Clostridium tepidiprofundi DSM 19306</name>
    <dbReference type="NCBI Taxonomy" id="1121338"/>
    <lineage>
        <taxon>Bacteria</taxon>
        <taxon>Bacillati</taxon>
        <taxon>Bacillota</taxon>
        <taxon>Clostridia</taxon>
        <taxon>Eubacteriales</taxon>
        <taxon>Clostridiaceae</taxon>
        <taxon>Clostridium</taxon>
    </lineage>
</organism>
<evidence type="ECO:0000256" key="1">
    <source>
        <dbReference type="SAM" id="Phobius"/>
    </source>
</evidence>
<dbReference type="EMBL" id="LTBA01000050">
    <property type="protein sequence ID" value="KYH31142.1"/>
    <property type="molecule type" value="Genomic_DNA"/>
</dbReference>
<feature type="transmembrane region" description="Helical" evidence="1">
    <location>
        <begin position="169"/>
        <end position="195"/>
    </location>
</feature>